<reference evidence="2 3" key="1">
    <citation type="journal article" date="2012" name="Appl. Environ. Microbiol.">
        <title>Short-read sequencing for genomic analysis of the brown rot fungus Fibroporia radiculosa.</title>
        <authorList>
            <person name="Tang J.D."/>
            <person name="Perkins A.D."/>
            <person name="Sonstegard T.S."/>
            <person name="Schroeder S.G."/>
            <person name="Burgess S.C."/>
            <person name="Diehl S.V."/>
        </authorList>
    </citation>
    <scope>NUCLEOTIDE SEQUENCE [LARGE SCALE GENOMIC DNA]</scope>
    <source>
        <strain evidence="2 3">TFFH 294</strain>
    </source>
</reference>
<dbReference type="InParanoid" id="J4H4H9"/>
<dbReference type="EMBL" id="HE797177">
    <property type="protein sequence ID" value="CCM05024.1"/>
    <property type="molecule type" value="Genomic_DNA"/>
</dbReference>
<protein>
    <submittedName>
        <fullName evidence="2">Uncharacterized protein</fullName>
    </submittedName>
</protein>
<name>J4H4H9_9APHY</name>
<dbReference type="Proteomes" id="UP000006352">
    <property type="component" value="Unassembled WGS sequence"/>
</dbReference>
<organism evidence="2 3">
    <name type="scientific">Fibroporia radiculosa</name>
    <dbReference type="NCBI Taxonomy" id="599839"/>
    <lineage>
        <taxon>Eukaryota</taxon>
        <taxon>Fungi</taxon>
        <taxon>Dikarya</taxon>
        <taxon>Basidiomycota</taxon>
        <taxon>Agaricomycotina</taxon>
        <taxon>Agaricomycetes</taxon>
        <taxon>Polyporales</taxon>
        <taxon>Fibroporiaceae</taxon>
        <taxon>Fibroporia</taxon>
    </lineage>
</organism>
<dbReference type="GeneID" id="24099935"/>
<evidence type="ECO:0000313" key="2">
    <source>
        <dbReference type="EMBL" id="CCM05024.1"/>
    </source>
</evidence>
<evidence type="ECO:0000313" key="3">
    <source>
        <dbReference type="Proteomes" id="UP000006352"/>
    </source>
</evidence>
<gene>
    <name evidence="2" type="ORF">FIBRA_07224</name>
</gene>
<proteinExistence type="predicted"/>
<dbReference type="RefSeq" id="XP_012184307.1">
    <property type="nucleotide sequence ID" value="XM_012328917.1"/>
</dbReference>
<keyword evidence="3" id="KW-1185">Reference proteome</keyword>
<evidence type="ECO:0000256" key="1">
    <source>
        <dbReference type="SAM" id="MobiDB-lite"/>
    </source>
</evidence>
<dbReference type="AlphaFoldDB" id="J4H4H9"/>
<feature type="region of interest" description="Disordered" evidence="1">
    <location>
        <begin position="174"/>
        <end position="205"/>
    </location>
</feature>
<dbReference type="OrthoDB" id="2585251at2759"/>
<dbReference type="HOGENOM" id="CLU_027591_0_0_1"/>
<sequence length="491" mass="53996">MQLWSSGLRALKPTGGGAILHHPQPSHVRSIHVSSFVPRPHVGQGTSTTQTIFKQTRTLLSRFITHLTAPGTLRSPQNFPASARSLYNGPTQMRTIQQGLSLPARHALSRPLQAPHLPRAPSVPRGVSQVGLGLARNFSTGRPVFQNLVENVPVAGRAFWEADWELKMNKERERLRMQKESKKNSKKASKEMSKPRREAKPLAATVEEERKAEMDHYFPNVIDSEVTTHLLIPLAPTPASRIPLPVSPQVSPSSHPLLPFPLLSSLHSAHSTQTLRISSLFSRLDAAHVFQDPGVHCEAHGDPSGLCTLLEVTFEGWDEARVRSVLGEAGRGWCVIDEVRKDKEREDRERMEDVLEAMSMDSEVSWGDSLEDAQGLTVDPSHSLVLPTLDFSASFPLPPRVSSPSIATPLSDLEFHNAWTSMESVSHGESAHRLNSAGSELESSWVGSDMGVAQPDVNSEWSRGSDSSWCGFSSSFTARMNDADRPATRVL</sequence>
<feature type="compositionally biased region" description="Basic and acidic residues" evidence="1">
    <location>
        <begin position="174"/>
        <end position="200"/>
    </location>
</feature>
<accession>J4H4H9</accession>
<dbReference type="STRING" id="599839.J4H4H9"/>